<proteinExistence type="predicted"/>
<evidence type="ECO:0000313" key="2">
    <source>
        <dbReference type="Proteomes" id="UP000324629"/>
    </source>
</evidence>
<comment type="caution">
    <text evidence="1">The sequence shown here is derived from an EMBL/GenBank/DDBJ whole genome shotgun (WGS) entry which is preliminary data.</text>
</comment>
<keyword evidence="2" id="KW-1185">Reference proteome</keyword>
<dbReference type="Proteomes" id="UP000324629">
    <property type="component" value="Unassembled WGS sequence"/>
</dbReference>
<dbReference type="EMBL" id="QNGE01005090">
    <property type="protein sequence ID" value="KAA3672289.1"/>
    <property type="molecule type" value="Genomic_DNA"/>
</dbReference>
<organism evidence="1 2">
    <name type="scientific">Paragonimus westermani</name>
    <dbReference type="NCBI Taxonomy" id="34504"/>
    <lineage>
        <taxon>Eukaryota</taxon>
        <taxon>Metazoa</taxon>
        <taxon>Spiralia</taxon>
        <taxon>Lophotrochozoa</taxon>
        <taxon>Platyhelminthes</taxon>
        <taxon>Trematoda</taxon>
        <taxon>Digenea</taxon>
        <taxon>Plagiorchiida</taxon>
        <taxon>Troglotremata</taxon>
        <taxon>Troglotrematidae</taxon>
        <taxon>Paragonimus</taxon>
    </lineage>
</organism>
<dbReference type="AlphaFoldDB" id="A0A5J4NAM5"/>
<gene>
    <name evidence="1" type="ORF">DEA37_0013373</name>
</gene>
<feature type="non-terminal residue" evidence="1">
    <location>
        <position position="1"/>
    </location>
</feature>
<protein>
    <submittedName>
        <fullName evidence="1">Uncharacterized protein</fullName>
    </submittedName>
</protein>
<name>A0A5J4NAM5_9TREM</name>
<accession>A0A5J4NAM5</accession>
<sequence>KSLTNKVRMLLTNAIFLHIRECFPLDSIRLTFWCLCFTGELDYILLELIIPALRPCVGCADSMVRRASASLLHSVIEAVRCAQVSSTPNCSDSQISGPQPNGFDSLFQLTSQVARDDLTGQRKLINPDEADWSVLALSTGPLYSFLTFCRRSLPSFFASNDTASADASTPAVRFPVSDVSTGTERVSVDFEDQLYELIRLQFNLVIGVSDPSSLTEPDTSSTAVGILAAQQRFWPVLTLALLSLTDHLLPSCPNSFRDKVVLPWLYRLTEMNNSLSNLEQRAQLADRLFAVLSTAAYSVQLEESLFLWLVPGLDRVRLDLIEAGDTMRTHEVELFLSDLYSRIRADESGTKSDKPKESGGLRNAVTSQLARLKNRSLNPSAHVHRHGASRHSDLGQVKIGSSRLGLRKR</sequence>
<evidence type="ECO:0000313" key="1">
    <source>
        <dbReference type="EMBL" id="KAA3672289.1"/>
    </source>
</evidence>
<reference evidence="1 2" key="1">
    <citation type="journal article" date="2019" name="Gigascience">
        <title>Whole-genome sequence of the oriental lung fluke Paragonimus westermani.</title>
        <authorList>
            <person name="Oey H."/>
            <person name="Zakrzewski M."/>
            <person name="Narain K."/>
            <person name="Devi K.R."/>
            <person name="Agatsuma T."/>
            <person name="Nawaratna S."/>
            <person name="Gobert G.N."/>
            <person name="Jones M.K."/>
            <person name="Ragan M.A."/>
            <person name="McManus D.P."/>
            <person name="Krause L."/>
        </authorList>
    </citation>
    <scope>NUCLEOTIDE SEQUENCE [LARGE SCALE GENOMIC DNA]</scope>
    <source>
        <strain evidence="1 2">IND2009</strain>
    </source>
</reference>